<organism evidence="2 3">
    <name type="scientific">Mycena belliarum</name>
    <dbReference type="NCBI Taxonomy" id="1033014"/>
    <lineage>
        <taxon>Eukaryota</taxon>
        <taxon>Fungi</taxon>
        <taxon>Dikarya</taxon>
        <taxon>Basidiomycota</taxon>
        <taxon>Agaricomycotina</taxon>
        <taxon>Agaricomycetes</taxon>
        <taxon>Agaricomycetidae</taxon>
        <taxon>Agaricales</taxon>
        <taxon>Marasmiineae</taxon>
        <taxon>Mycenaceae</taxon>
        <taxon>Mycena</taxon>
    </lineage>
</organism>
<dbReference type="Pfam" id="PF18803">
    <property type="entry name" value="CxC2"/>
    <property type="match status" value="1"/>
</dbReference>
<evidence type="ECO:0000259" key="1">
    <source>
        <dbReference type="Pfam" id="PF18803"/>
    </source>
</evidence>
<feature type="domain" description="CxC2-like cysteine cluster KDZ transposase-associated" evidence="1">
    <location>
        <begin position="88"/>
        <end position="193"/>
    </location>
</feature>
<dbReference type="PANTHER" id="PTHR33096:SF1">
    <property type="entry name" value="CXC1-LIKE CYSTEINE CLUSTER ASSOCIATED WITH KDZ TRANSPOSASES DOMAIN-CONTAINING PROTEIN"/>
    <property type="match status" value="1"/>
</dbReference>
<dbReference type="EMBL" id="JARJCN010000010">
    <property type="protein sequence ID" value="KAJ7097104.1"/>
    <property type="molecule type" value="Genomic_DNA"/>
</dbReference>
<dbReference type="PANTHER" id="PTHR33096">
    <property type="entry name" value="CXC2 DOMAIN-CONTAINING PROTEIN"/>
    <property type="match status" value="1"/>
</dbReference>
<sequence>MLVWRPMKALFLDELLRHDGLGDDLHAPQCALCSATYDVSSHAPPQLFKCGDCGQFLQCKACCLSRHALAPLHVVKQWNGDFWTTTTLASLGLVYQLGHGGQPCPVPDDRVLAMTVIEAPIIHQIRIRYCNCGKHDGDNLEQLMRNAWYPASVTDPSTCATFKTLEAFRLYNVTGNMNVHDFIRALERATDTTSWTGMTWLPDRYKQFQRMARQWAFLMRVKRAGRGQDPRGVEKTRQREAAVICWACPYDGRNLPEGWRDVDPKYRFLYMLLIAVDANFRLKNRMRANETEDPSLGPGWGYWVEPMRYKRHLRKYVGEKDLSTCIAFAALLQKDTRLTTGLRCSGVGGCVCARHECVRPNGMGDLQKGERYANMDFIVLSALFGFSLMLLTISYNIACQWKKGLPERNAKMPSAIRLPLDTFTYQCALPVWHAASHNEDCQNENSLSFKSGVGKSDGEGVERVWSVLNPAANHTKDANSGQRVDVLEDKIDSHNFLKNIGQGDALQRKLLIALAERERQVAAFKEVNSTIHDNLKKEWKKMIEKWLADPSSAPNPYSLSRKECPTEAEVRLEVKRDEDLAIGGARSPLTGRSATAFLVAGMQIEEAQRRIIGEVGGTALVTADQEGKLHDWRRALLVKIAKFRELQAMYMPGAAEVIATEEAKRDADAVPPRAERIKLFMPSQMPTSVGGSEGLRGCVPGLLGMETKLRGAQCLNALVKLRARLHAKRHLISFRNENVTGQIQTTKARTLIGQVGERVEACARKYRHAREALIALNGEQATEAFKELRPEDIRLDGDAGESDAAVRKKLAMAGAGRGARAPRNAPGTSKKVMSWIWTSPGALDDGEQQLHESVRVEWARARARKVRWEEEVMTLREEMRRVLRYLAWQSAWWRSHAGLRADLSPEIGAGVRAYALKQAHWHDKLAAFFEKKWQMPALAAAQHLVAEQQAADLEGAELDQFFSQHRHS</sequence>
<reference evidence="2" key="1">
    <citation type="submission" date="2023-03" db="EMBL/GenBank/DDBJ databases">
        <title>Massive genome expansion in bonnet fungi (Mycena s.s.) driven by repeated elements and novel gene families across ecological guilds.</title>
        <authorList>
            <consortium name="Lawrence Berkeley National Laboratory"/>
            <person name="Harder C.B."/>
            <person name="Miyauchi S."/>
            <person name="Viragh M."/>
            <person name="Kuo A."/>
            <person name="Thoen E."/>
            <person name="Andreopoulos B."/>
            <person name="Lu D."/>
            <person name="Skrede I."/>
            <person name="Drula E."/>
            <person name="Henrissat B."/>
            <person name="Morin E."/>
            <person name="Kohler A."/>
            <person name="Barry K."/>
            <person name="LaButti K."/>
            <person name="Morin E."/>
            <person name="Salamov A."/>
            <person name="Lipzen A."/>
            <person name="Mereny Z."/>
            <person name="Hegedus B."/>
            <person name="Baldrian P."/>
            <person name="Stursova M."/>
            <person name="Weitz H."/>
            <person name="Taylor A."/>
            <person name="Grigoriev I.V."/>
            <person name="Nagy L.G."/>
            <person name="Martin F."/>
            <person name="Kauserud H."/>
        </authorList>
    </citation>
    <scope>NUCLEOTIDE SEQUENCE</scope>
    <source>
        <strain evidence="2">CBHHK173m</strain>
    </source>
</reference>
<dbReference type="InterPro" id="IPR041457">
    <property type="entry name" value="CxC2_KDZ-assoc"/>
</dbReference>
<protein>
    <recommendedName>
        <fullName evidence="1">CxC2-like cysteine cluster KDZ transposase-associated domain-containing protein</fullName>
    </recommendedName>
</protein>
<dbReference type="InterPro" id="IPR040521">
    <property type="entry name" value="KDZ"/>
</dbReference>
<keyword evidence="3" id="KW-1185">Reference proteome</keyword>
<dbReference type="AlphaFoldDB" id="A0AAD6UBA1"/>
<evidence type="ECO:0000313" key="3">
    <source>
        <dbReference type="Proteomes" id="UP001222325"/>
    </source>
</evidence>
<dbReference type="Proteomes" id="UP001222325">
    <property type="component" value="Unassembled WGS sequence"/>
</dbReference>
<dbReference type="Pfam" id="PF18758">
    <property type="entry name" value="KDZ"/>
    <property type="match status" value="1"/>
</dbReference>
<name>A0AAD6UBA1_9AGAR</name>
<evidence type="ECO:0000313" key="2">
    <source>
        <dbReference type="EMBL" id="KAJ7097104.1"/>
    </source>
</evidence>
<gene>
    <name evidence="2" type="ORF">B0H15DRAFT_945777</name>
</gene>
<comment type="caution">
    <text evidence="2">The sequence shown here is derived from an EMBL/GenBank/DDBJ whole genome shotgun (WGS) entry which is preliminary data.</text>
</comment>
<proteinExistence type="predicted"/>
<accession>A0AAD6UBA1</accession>